<keyword evidence="6" id="KW-1185">Reference proteome</keyword>
<organism evidence="5 6">
    <name type="scientific">Amycolatopsis dongchuanensis</name>
    <dbReference type="NCBI Taxonomy" id="1070866"/>
    <lineage>
        <taxon>Bacteria</taxon>
        <taxon>Bacillati</taxon>
        <taxon>Actinomycetota</taxon>
        <taxon>Actinomycetes</taxon>
        <taxon>Pseudonocardiales</taxon>
        <taxon>Pseudonocardiaceae</taxon>
        <taxon>Amycolatopsis</taxon>
    </lineage>
</organism>
<dbReference type="Proteomes" id="UP001500192">
    <property type="component" value="Unassembled WGS sequence"/>
</dbReference>
<keyword evidence="3" id="KW-0233">DNA recombination</keyword>
<evidence type="ECO:0000313" key="6">
    <source>
        <dbReference type="Proteomes" id="UP001500192"/>
    </source>
</evidence>
<dbReference type="Gene3D" id="1.10.443.10">
    <property type="entry name" value="Intergrase catalytic core"/>
    <property type="match status" value="1"/>
</dbReference>
<evidence type="ECO:0000256" key="2">
    <source>
        <dbReference type="ARBA" id="ARBA00023125"/>
    </source>
</evidence>
<dbReference type="PANTHER" id="PTHR30349:SF64">
    <property type="entry name" value="PROPHAGE INTEGRASE INTD-RELATED"/>
    <property type="match status" value="1"/>
</dbReference>
<reference evidence="6" key="1">
    <citation type="journal article" date="2019" name="Int. J. Syst. Evol. Microbiol.">
        <title>The Global Catalogue of Microorganisms (GCM) 10K type strain sequencing project: providing services to taxonomists for standard genome sequencing and annotation.</title>
        <authorList>
            <consortium name="The Broad Institute Genomics Platform"/>
            <consortium name="The Broad Institute Genome Sequencing Center for Infectious Disease"/>
            <person name="Wu L."/>
            <person name="Ma J."/>
        </authorList>
    </citation>
    <scope>NUCLEOTIDE SEQUENCE [LARGE SCALE GENOMIC DNA]</scope>
    <source>
        <strain evidence="6">JCM 18054</strain>
    </source>
</reference>
<keyword evidence="2" id="KW-0238">DNA-binding</keyword>
<evidence type="ECO:0000256" key="3">
    <source>
        <dbReference type="ARBA" id="ARBA00023172"/>
    </source>
</evidence>
<dbReference type="InterPro" id="IPR013762">
    <property type="entry name" value="Integrase-like_cat_sf"/>
</dbReference>
<dbReference type="RefSeq" id="WP_346053815.1">
    <property type="nucleotide sequence ID" value="NZ_BAABIB010000058.1"/>
</dbReference>
<accession>A0ABP9QGU4</accession>
<dbReference type="Gene3D" id="1.10.150.130">
    <property type="match status" value="1"/>
</dbReference>
<dbReference type="PANTHER" id="PTHR30349">
    <property type="entry name" value="PHAGE INTEGRASE-RELATED"/>
    <property type="match status" value="1"/>
</dbReference>
<name>A0ABP9QGU4_9PSEU</name>
<sequence length="469" mass="53185">MSFDQTSLSVRIWGIETYKGKTKSTYWVRWRVSTKRFKEPFSTKALAESFRSRLRTAASNGEAFRLSDGLPVSMVRPEQEMDWYTFARKYADMKWPKAAATYRRTIAEALTAITPVMLSNGAGRPDEKNIRSVLNRWGFNTQARDGEKSEWAEATLRWISRNSLPLAEVMRPETARKLHDAAVSRVDGKPLARSVARQRRMILNNALSYAVELGLIPENPVREIKWTAPKPSRVIDVRRVANPVQARTLLHAVKRQKPSGERLYACYATMYFALARSEEALNLREPNLSLPQPEVDKETGELVYGWGKIWLEEATPHAGKAWTDSGKARDERGLKHRERGEGRWAPCPPELTAILLWHLETFGVDDEKRLFRGVRGGEVPLITWNRVWQAARGYAFTEEVAATPLARRPYDLRHAGVSAYLGGGVSPTTVAEWAGHSVEVLLQVYAKCLHGQDRLAQELVQAALGHRRR</sequence>
<dbReference type="SUPFAM" id="SSF56349">
    <property type="entry name" value="DNA breaking-rejoining enzymes"/>
    <property type="match status" value="1"/>
</dbReference>
<dbReference type="InterPro" id="IPR011010">
    <property type="entry name" value="DNA_brk_join_enz"/>
</dbReference>
<dbReference type="PROSITE" id="PS51898">
    <property type="entry name" value="TYR_RECOMBINASE"/>
    <property type="match status" value="1"/>
</dbReference>
<dbReference type="InterPro" id="IPR050090">
    <property type="entry name" value="Tyrosine_recombinase_XerCD"/>
</dbReference>
<comment type="similarity">
    <text evidence="1">Belongs to the 'phage' integrase family.</text>
</comment>
<evidence type="ECO:0000313" key="5">
    <source>
        <dbReference type="EMBL" id="GAA5161311.1"/>
    </source>
</evidence>
<feature type="domain" description="Tyr recombinase" evidence="4">
    <location>
        <begin position="233"/>
        <end position="460"/>
    </location>
</feature>
<dbReference type="InterPro" id="IPR010998">
    <property type="entry name" value="Integrase_recombinase_N"/>
</dbReference>
<evidence type="ECO:0000256" key="1">
    <source>
        <dbReference type="ARBA" id="ARBA00008857"/>
    </source>
</evidence>
<dbReference type="InterPro" id="IPR002104">
    <property type="entry name" value="Integrase_catalytic"/>
</dbReference>
<protein>
    <submittedName>
        <fullName evidence="5">Tyrosine-type recombinase/integrase</fullName>
    </submittedName>
</protein>
<comment type="caution">
    <text evidence="5">The sequence shown here is derived from an EMBL/GenBank/DDBJ whole genome shotgun (WGS) entry which is preliminary data.</text>
</comment>
<dbReference type="EMBL" id="BAABIB010000058">
    <property type="protein sequence ID" value="GAA5161311.1"/>
    <property type="molecule type" value="Genomic_DNA"/>
</dbReference>
<proteinExistence type="inferred from homology"/>
<gene>
    <name evidence="5" type="ORF">GCM10023214_26360</name>
</gene>
<evidence type="ECO:0000259" key="4">
    <source>
        <dbReference type="PROSITE" id="PS51898"/>
    </source>
</evidence>